<name>A2DFZ4_TRIV3</name>
<dbReference type="KEGG" id="tva:5466165"/>
<evidence type="ECO:0000313" key="2">
    <source>
        <dbReference type="EMBL" id="EAY20621.1"/>
    </source>
</evidence>
<sequence>MEFDDTPYQVQQIQARSRDQKVSAVDRDQIEKQRLAQRHECFQRYPQYDDLVKPDPKASYAINDAERFNRDYIADQKAQKQAAYDMTWKRAAHRQKQQEEYEKAIEARRIQEAEDEKKRSEVNGKHDLNEESVLYNPVTNAAPDTTTERGTMLMTQDTQKTMRREARAKRIYHASNSNQYNPITGELRENW</sequence>
<dbReference type="SMR" id="A2DFZ4"/>
<gene>
    <name evidence="2" type="ORF">TVAG_163170</name>
</gene>
<feature type="region of interest" description="Disordered" evidence="1">
    <location>
        <begin position="112"/>
        <end position="133"/>
    </location>
</feature>
<feature type="compositionally biased region" description="Basic and acidic residues" evidence="1">
    <location>
        <begin position="16"/>
        <end position="25"/>
    </location>
</feature>
<reference evidence="2" key="1">
    <citation type="submission" date="2006-10" db="EMBL/GenBank/DDBJ databases">
        <authorList>
            <person name="Amadeo P."/>
            <person name="Zhao Q."/>
            <person name="Wortman J."/>
            <person name="Fraser-Liggett C."/>
            <person name="Carlton J."/>
        </authorList>
    </citation>
    <scope>NUCLEOTIDE SEQUENCE</scope>
    <source>
        <strain evidence="2">G3</strain>
    </source>
</reference>
<dbReference type="EMBL" id="DS113196">
    <property type="protein sequence ID" value="EAY20621.1"/>
    <property type="molecule type" value="Genomic_DNA"/>
</dbReference>
<feature type="region of interest" description="Disordered" evidence="1">
    <location>
        <begin position="1"/>
        <end position="25"/>
    </location>
</feature>
<dbReference type="OrthoDB" id="10439775at2759"/>
<dbReference type="InParanoid" id="A2DFZ4"/>
<dbReference type="VEuPathDB" id="TrichDB:TVAGG3_0952910"/>
<accession>A2DFZ4</accession>
<feature type="compositionally biased region" description="Basic and acidic residues" evidence="1">
    <location>
        <begin position="112"/>
        <end position="129"/>
    </location>
</feature>
<keyword evidence="3" id="KW-1185">Reference proteome</keyword>
<evidence type="ECO:0000256" key="1">
    <source>
        <dbReference type="SAM" id="MobiDB-lite"/>
    </source>
</evidence>
<dbReference type="AlphaFoldDB" id="A2DFZ4"/>
<protein>
    <submittedName>
        <fullName evidence="2">Uncharacterized protein</fullName>
    </submittedName>
</protein>
<evidence type="ECO:0000313" key="3">
    <source>
        <dbReference type="Proteomes" id="UP000001542"/>
    </source>
</evidence>
<dbReference type="VEuPathDB" id="TrichDB:TVAG_163170"/>
<reference evidence="2" key="2">
    <citation type="journal article" date="2007" name="Science">
        <title>Draft genome sequence of the sexually transmitted pathogen Trichomonas vaginalis.</title>
        <authorList>
            <person name="Carlton J.M."/>
            <person name="Hirt R.P."/>
            <person name="Silva J.C."/>
            <person name="Delcher A.L."/>
            <person name="Schatz M."/>
            <person name="Zhao Q."/>
            <person name="Wortman J.R."/>
            <person name="Bidwell S.L."/>
            <person name="Alsmark U.C.M."/>
            <person name="Besteiro S."/>
            <person name="Sicheritz-Ponten T."/>
            <person name="Noel C.J."/>
            <person name="Dacks J.B."/>
            <person name="Foster P.G."/>
            <person name="Simillion C."/>
            <person name="Van de Peer Y."/>
            <person name="Miranda-Saavedra D."/>
            <person name="Barton G.J."/>
            <person name="Westrop G.D."/>
            <person name="Mueller S."/>
            <person name="Dessi D."/>
            <person name="Fiori P.L."/>
            <person name="Ren Q."/>
            <person name="Paulsen I."/>
            <person name="Zhang H."/>
            <person name="Bastida-Corcuera F.D."/>
            <person name="Simoes-Barbosa A."/>
            <person name="Brown M.T."/>
            <person name="Hayes R.D."/>
            <person name="Mukherjee M."/>
            <person name="Okumura C.Y."/>
            <person name="Schneider R."/>
            <person name="Smith A.J."/>
            <person name="Vanacova S."/>
            <person name="Villalvazo M."/>
            <person name="Haas B.J."/>
            <person name="Pertea M."/>
            <person name="Feldblyum T.V."/>
            <person name="Utterback T.R."/>
            <person name="Shu C.L."/>
            <person name="Osoegawa K."/>
            <person name="de Jong P.J."/>
            <person name="Hrdy I."/>
            <person name="Horvathova L."/>
            <person name="Zubacova Z."/>
            <person name="Dolezal P."/>
            <person name="Malik S.B."/>
            <person name="Logsdon J.M. Jr."/>
            <person name="Henze K."/>
            <person name="Gupta A."/>
            <person name="Wang C.C."/>
            <person name="Dunne R.L."/>
            <person name="Upcroft J.A."/>
            <person name="Upcroft P."/>
            <person name="White O."/>
            <person name="Salzberg S.L."/>
            <person name="Tang P."/>
            <person name="Chiu C.-H."/>
            <person name="Lee Y.-S."/>
            <person name="Embley T.M."/>
            <person name="Coombs G.H."/>
            <person name="Mottram J.C."/>
            <person name="Tachezy J."/>
            <person name="Fraser-Liggett C.M."/>
            <person name="Johnson P.J."/>
        </authorList>
    </citation>
    <scope>NUCLEOTIDE SEQUENCE [LARGE SCALE GENOMIC DNA]</scope>
    <source>
        <strain evidence="2">G3</strain>
    </source>
</reference>
<proteinExistence type="predicted"/>
<dbReference type="Proteomes" id="UP000001542">
    <property type="component" value="Unassembled WGS sequence"/>
</dbReference>
<dbReference type="RefSeq" id="XP_001581607.1">
    <property type="nucleotide sequence ID" value="XM_001581557.1"/>
</dbReference>
<organism evidence="2 3">
    <name type="scientific">Trichomonas vaginalis (strain ATCC PRA-98 / G3)</name>
    <dbReference type="NCBI Taxonomy" id="412133"/>
    <lineage>
        <taxon>Eukaryota</taxon>
        <taxon>Metamonada</taxon>
        <taxon>Parabasalia</taxon>
        <taxon>Trichomonadida</taxon>
        <taxon>Trichomonadidae</taxon>
        <taxon>Trichomonas</taxon>
    </lineage>
</organism>